<name>A0ABC9W2X4_GRUJA</name>
<proteinExistence type="predicted"/>
<gene>
    <name evidence="1" type="ORF">GRJ2_000460400</name>
</gene>
<keyword evidence="2" id="KW-1185">Reference proteome</keyword>
<reference evidence="1 2" key="1">
    <citation type="submission" date="2024-06" db="EMBL/GenBank/DDBJ databases">
        <title>The draft genome of Grus japonensis, version 3.</title>
        <authorList>
            <person name="Nabeshima K."/>
            <person name="Suzuki S."/>
            <person name="Onuma M."/>
        </authorList>
    </citation>
    <scope>NUCLEOTIDE SEQUENCE [LARGE SCALE GENOMIC DNA]</scope>
    <source>
        <strain evidence="1 2">451A</strain>
    </source>
</reference>
<comment type="caution">
    <text evidence="1">The sequence shown here is derived from an EMBL/GenBank/DDBJ whole genome shotgun (WGS) entry which is preliminary data.</text>
</comment>
<evidence type="ECO:0000313" key="2">
    <source>
        <dbReference type="Proteomes" id="UP001623348"/>
    </source>
</evidence>
<keyword evidence="1" id="KW-0649">Protein kinase inhibitor</keyword>
<evidence type="ECO:0000313" key="1">
    <source>
        <dbReference type="EMBL" id="GAB0179951.1"/>
    </source>
</evidence>
<dbReference type="AlphaFoldDB" id="A0ABC9W2X4"/>
<dbReference type="Proteomes" id="UP001623348">
    <property type="component" value="Unassembled WGS sequence"/>
</dbReference>
<dbReference type="GO" id="GO:0004860">
    <property type="term" value="F:protein kinase inhibitor activity"/>
    <property type="evidence" value="ECO:0007669"/>
    <property type="project" value="UniProtKB-KW"/>
</dbReference>
<organism evidence="1 2">
    <name type="scientific">Grus japonensis</name>
    <name type="common">Japanese crane</name>
    <name type="synonym">Red-crowned crane</name>
    <dbReference type="NCBI Taxonomy" id="30415"/>
    <lineage>
        <taxon>Eukaryota</taxon>
        <taxon>Metazoa</taxon>
        <taxon>Chordata</taxon>
        <taxon>Craniata</taxon>
        <taxon>Vertebrata</taxon>
        <taxon>Euteleostomi</taxon>
        <taxon>Archelosauria</taxon>
        <taxon>Archosauria</taxon>
        <taxon>Dinosauria</taxon>
        <taxon>Saurischia</taxon>
        <taxon>Theropoda</taxon>
        <taxon>Coelurosauria</taxon>
        <taxon>Aves</taxon>
        <taxon>Neognathae</taxon>
        <taxon>Neoaves</taxon>
        <taxon>Gruiformes</taxon>
        <taxon>Gruidae</taxon>
        <taxon>Grus</taxon>
    </lineage>
</organism>
<protein>
    <submittedName>
        <fullName evidence="1">cAMP-dependent protein kinase inhibitor alpha</fullName>
    </submittedName>
</protein>
<dbReference type="EMBL" id="BAAFJT010000001">
    <property type="protein sequence ID" value="GAB0179951.1"/>
    <property type="molecule type" value="Genomic_DNA"/>
</dbReference>
<sequence>MYLDQYSLISSSMTDSGIECTLSKFADTTKLSGAVNTPEGQGAIQRDMDKLRKWAYVNFMKFNKAKCKVLPVG</sequence>
<accession>A0ABC9W2X4</accession>